<name>A0A1B9NDD7_9MICO</name>
<keyword evidence="2" id="KW-1185">Reference proteome</keyword>
<dbReference type="AlphaFoldDB" id="A0A1B9NDD7"/>
<evidence type="ECO:0000313" key="2">
    <source>
        <dbReference type="Proteomes" id="UP000093355"/>
    </source>
</evidence>
<evidence type="ECO:0000313" key="1">
    <source>
        <dbReference type="EMBL" id="OCG74615.1"/>
    </source>
</evidence>
<protein>
    <submittedName>
        <fullName evidence="1">Uncharacterized protein</fullName>
    </submittedName>
</protein>
<sequence>MTTSTAQPPTSPRPEALGLLPEDPRRTRTRVDPFPFTPWLRWLLRLLLALPYVAASFVTSALGVSAGHPNDLEAERVAAIDWTRADVGWVADLYPPVGTLVSTLVTRVIPLGELGLSLLGALAGGYFLQKILEATTQRELRWTTRLLFLVGIAYNPFTFALVTEDALLFLSIGFFLLGTQELVRFLYWSSTRDGFRAGNLLMLSALTDPLGLAFVVVAGIAALFYVPDDLERPGRRRASMLVALFPTMGAFSTFLFLMWAFGGLDVAAIAATLDGTGDRFLEVIELGRSPRGLLLFLATALAWILAAVERRARSIVFSIVAIVIYYIAIVLGIGEDATGAGIWLMVYSLVALFVRRARTPAALVTITTVAVLAIPIVWVAALLNPTVHAWWVALLGS</sequence>
<dbReference type="OrthoDB" id="5015959at2"/>
<proteinExistence type="predicted"/>
<comment type="caution">
    <text evidence="1">The sequence shown here is derived from an EMBL/GenBank/DDBJ whole genome shotgun (WGS) entry which is preliminary data.</text>
</comment>
<gene>
    <name evidence="1" type="ORF">A7J15_03500</name>
</gene>
<reference evidence="1 2" key="1">
    <citation type="submission" date="2016-05" db="EMBL/GenBank/DDBJ databases">
        <authorList>
            <person name="Lavstsen T."/>
            <person name="Jespersen J.S."/>
        </authorList>
    </citation>
    <scope>NUCLEOTIDE SEQUENCE [LARGE SCALE GENOMIC DNA]</scope>
    <source>
        <strain evidence="1 2">YLB-01</strain>
    </source>
</reference>
<dbReference type="STRING" id="904291.A7J15_03500"/>
<dbReference type="Proteomes" id="UP000093355">
    <property type="component" value="Unassembled WGS sequence"/>
</dbReference>
<organism evidence="1 2">
    <name type="scientific">Microbacterium sediminis</name>
    <dbReference type="NCBI Taxonomy" id="904291"/>
    <lineage>
        <taxon>Bacteria</taxon>
        <taxon>Bacillati</taxon>
        <taxon>Actinomycetota</taxon>
        <taxon>Actinomycetes</taxon>
        <taxon>Micrococcales</taxon>
        <taxon>Microbacteriaceae</taxon>
        <taxon>Microbacterium</taxon>
    </lineage>
</organism>
<dbReference type="RefSeq" id="WP_067024600.1">
    <property type="nucleotide sequence ID" value="NZ_CP038256.1"/>
</dbReference>
<dbReference type="EMBL" id="LXMD01000021">
    <property type="protein sequence ID" value="OCG74615.1"/>
    <property type="molecule type" value="Genomic_DNA"/>
</dbReference>
<accession>A0A1B9NDD7</accession>